<organism evidence="2">
    <name type="scientific">marine sediment metagenome</name>
    <dbReference type="NCBI Taxonomy" id="412755"/>
    <lineage>
        <taxon>unclassified sequences</taxon>
        <taxon>metagenomes</taxon>
        <taxon>ecological metagenomes</taxon>
    </lineage>
</organism>
<dbReference type="AlphaFoldDB" id="X1TBV5"/>
<comment type="caution">
    <text evidence="2">The sequence shown here is derived from an EMBL/GenBank/DDBJ whole genome shotgun (WGS) entry which is preliminary data.</text>
</comment>
<name>X1TBV5_9ZZZZ</name>
<reference evidence="2" key="1">
    <citation type="journal article" date="2014" name="Front. Microbiol.">
        <title>High frequency of phylogenetically diverse reductive dehalogenase-homologous genes in deep subseafloor sedimentary metagenomes.</title>
        <authorList>
            <person name="Kawai M."/>
            <person name="Futagami T."/>
            <person name="Toyoda A."/>
            <person name="Takaki Y."/>
            <person name="Nishi S."/>
            <person name="Hori S."/>
            <person name="Arai W."/>
            <person name="Tsubouchi T."/>
            <person name="Morono Y."/>
            <person name="Uchiyama I."/>
            <person name="Ito T."/>
            <person name="Fujiyama A."/>
            <person name="Inagaki F."/>
            <person name="Takami H."/>
        </authorList>
    </citation>
    <scope>NUCLEOTIDE SEQUENCE</scope>
    <source>
        <strain evidence="2">Expedition CK06-06</strain>
    </source>
</reference>
<evidence type="ECO:0000313" key="1">
    <source>
        <dbReference type="EMBL" id="GAG26107.1"/>
    </source>
</evidence>
<accession>X1TBV5</accession>
<gene>
    <name evidence="1" type="ORF">S01H1_55554</name>
    <name evidence="2" type="ORF">S12H4_14935</name>
</gene>
<sequence length="81" mass="9526">MVDPNRAFRQFERTFSSIDDPRPDQKGHLTLEERSRICKNIQTPSEEEIINEGGILVGTFTYRPDQQEIEYKRNPDLDKSK</sequence>
<protein>
    <submittedName>
        <fullName evidence="2">Uncharacterized protein</fullName>
    </submittedName>
</protein>
<proteinExistence type="predicted"/>
<dbReference type="EMBL" id="BARW01007144">
    <property type="protein sequence ID" value="GAI85045.1"/>
    <property type="molecule type" value="Genomic_DNA"/>
</dbReference>
<dbReference type="EMBL" id="BARS01036121">
    <property type="protein sequence ID" value="GAG26107.1"/>
    <property type="molecule type" value="Genomic_DNA"/>
</dbReference>
<evidence type="ECO:0000313" key="2">
    <source>
        <dbReference type="EMBL" id="GAI85045.1"/>
    </source>
</evidence>